<name>A0A7Z7I690_9BURK</name>
<dbReference type="PANTHER" id="PTHR39441:SF1">
    <property type="entry name" value="DUF2252 DOMAIN-CONTAINING PROTEIN"/>
    <property type="match status" value="1"/>
</dbReference>
<keyword evidence="3" id="KW-1185">Reference proteome</keyword>
<dbReference type="Proteomes" id="UP000219522">
    <property type="component" value="Unassembled WGS sequence"/>
</dbReference>
<dbReference type="OrthoDB" id="1491115at2"/>
<proteinExistence type="predicted"/>
<dbReference type="AlphaFoldDB" id="A0A7Z7I690"/>
<evidence type="ECO:0000256" key="1">
    <source>
        <dbReference type="SAM" id="MobiDB-lite"/>
    </source>
</evidence>
<evidence type="ECO:0000313" key="3">
    <source>
        <dbReference type="Proteomes" id="UP000219522"/>
    </source>
</evidence>
<comment type="caution">
    <text evidence="2">The sequence shown here is derived from an EMBL/GenBank/DDBJ whole genome shotgun (WGS) entry which is preliminary data.</text>
</comment>
<dbReference type="Pfam" id="PF10009">
    <property type="entry name" value="DUF2252"/>
    <property type="match status" value="1"/>
</dbReference>
<protein>
    <submittedName>
        <fullName evidence="2">Uncharacterized conserved protein, DUF2252 family</fullName>
    </submittedName>
</protein>
<gene>
    <name evidence="2" type="ORF">SAMN05446927_3249</name>
</gene>
<reference evidence="2 3" key="1">
    <citation type="submission" date="2017-09" db="EMBL/GenBank/DDBJ databases">
        <authorList>
            <person name="Varghese N."/>
            <person name="Submissions S."/>
        </authorList>
    </citation>
    <scope>NUCLEOTIDE SEQUENCE [LARGE SCALE GENOMIC DNA]</scope>
    <source>
        <strain evidence="2 3">OK806</strain>
    </source>
</reference>
<feature type="region of interest" description="Disordered" evidence="1">
    <location>
        <begin position="1"/>
        <end position="48"/>
    </location>
</feature>
<feature type="compositionally biased region" description="Basic and acidic residues" evidence="1">
    <location>
        <begin position="26"/>
        <end position="37"/>
    </location>
</feature>
<organism evidence="2 3">
    <name type="scientific">Caballeronia arationis</name>
    <dbReference type="NCBI Taxonomy" id="1777142"/>
    <lineage>
        <taxon>Bacteria</taxon>
        <taxon>Pseudomonadati</taxon>
        <taxon>Pseudomonadota</taxon>
        <taxon>Betaproteobacteria</taxon>
        <taxon>Burkholderiales</taxon>
        <taxon>Burkholderiaceae</taxon>
        <taxon>Caballeronia</taxon>
    </lineage>
</organism>
<dbReference type="InterPro" id="IPR018721">
    <property type="entry name" value="DUF2252"/>
</dbReference>
<dbReference type="RefSeq" id="WP_062641480.1">
    <property type="nucleotide sequence ID" value="NZ_FCOG02000109.1"/>
</dbReference>
<evidence type="ECO:0000313" key="2">
    <source>
        <dbReference type="EMBL" id="SOE67203.1"/>
    </source>
</evidence>
<dbReference type="PANTHER" id="PTHR39441">
    <property type="entry name" value="DUF2252 DOMAIN-CONTAINING PROTEIN"/>
    <property type="match status" value="1"/>
</dbReference>
<dbReference type="EMBL" id="OCSU01000001">
    <property type="protein sequence ID" value="SOE67203.1"/>
    <property type="molecule type" value="Genomic_DNA"/>
</dbReference>
<accession>A0A7Z7I690</accession>
<sequence>MNEVEKREQGCAAPRSEIPYSSPEECAAKGRELRDAVPRPSQAGWKAPKDRRDAIELLNESNKGRLPSLVPIRFGRMSASPFAFYRGAAVLMAADLATTPTSGIRVQACGDAHLMNFGGFATPERNIIFDINDLDETLPAPFEWDLKRLATSVVIAAQYLALPQSDTARVATDVVREYRERMHDYAWMRALDVWYDKIDLQKYKDRSGDPTVVEAARKRLAERIEAERRKTVADHLYPKLVSQEGTRPRIKDEPPLIFHPTEDLAPGFESGYEEAIASYRESLPEHVRKLFDRFHFVDLAIKVVGVGSVGTMCGVGLFMASDSDPLFLQVKEARASVLEPYAGKSLHPNHGQRVIAGQHIMQAASDVFLGWTRGKNGRDFYLRQLRDMKMSAIIEDWDTGMLRQYGRMCAHALARAHARSGDAAMIAGYMGSGQTFDDAIGEFATEYSAQNRQDYRAFIRAIREARIKVMIEG</sequence>